<dbReference type="GO" id="GO:0032259">
    <property type="term" value="P:methylation"/>
    <property type="evidence" value="ECO:0007669"/>
    <property type="project" value="UniProtKB-KW"/>
</dbReference>
<accession>A0A8H2K5E0</accession>
<dbReference type="InterPro" id="IPR015985">
    <property type="entry name" value="TehB-like_dom"/>
</dbReference>
<protein>
    <submittedName>
        <fullName evidence="3">SAM-dependent methyltransferase TehB</fullName>
    </submittedName>
</protein>
<dbReference type="PANTHER" id="PTHR43861">
    <property type="entry name" value="TRANS-ACONITATE 2-METHYLTRANSFERASE-RELATED"/>
    <property type="match status" value="1"/>
</dbReference>
<name>A0A8H2K5E0_ACIRA</name>
<sequence>MSNLRCYKQMPVWSNKTLPQNFREKHNTQEGTWAKLTILQGELVFAMLSENGEIISEETFNASHQPSLVSPQAWHKIVSTSSDIACQLEFFCEPERYFEKKYGLVPTHSEIRMASKILHSAGTALDLGCGSGRNTLFLSEKGFEVDAWDINEASINKLNEIIDAEKIDHIHTEIRDLNQNPIIEKRYNFIFSTVVLMFLQPATIPRLIEEMQKATLPEGYNLIVAAMDTPDYPCNVDFPFTFKEGELIRYYTGWNILQYNEDVGELHRLDEHGRRIKLRFATLLAKKQA</sequence>
<dbReference type="Pfam" id="PF03848">
    <property type="entry name" value="TehB"/>
    <property type="match status" value="1"/>
</dbReference>
<dbReference type="Gene3D" id="2.60.120.10">
    <property type="entry name" value="Jelly Rolls"/>
    <property type="match status" value="1"/>
</dbReference>
<evidence type="ECO:0000259" key="2">
    <source>
        <dbReference type="Pfam" id="PF09313"/>
    </source>
</evidence>
<dbReference type="InterPro" id="IPR014710">
    <property type="entry name" value="RmlC-like_jellyroll"/>
</dbReference>
<feature type="domain" description="TehB/YeaR-like" evidence="2">
    <location>
        <begin position="8"/>
        <end position="88"/>
    </location>
</feature>
<dbReference type="NCBIfam" id="NF008992">
    <property type="entry name" value="PRK12335.1"/>
    <property type="match status" value="1"/>
</dbReference>
<evidence type="ECO:0000259" key="1">
    <source>
        <dbReference type="Pfam" id="PF03848"/>
    </source>
</evidence>
<dbReference type="EMBL" id="VFBM01000004">
    <property type="protein sequence ID" value="TNX92420.1"/>
    <property type="molecule type" value="Genomic_DNA"/>
</dbReference>
<dbReference type="InterPro" id="IPR014431">
    <property type="entry name" value="Tellurite-R_TehB-2"/>
</dbReference>
<dbReference type="SUPFAM" id="SSF51197">
    <property type="entry name" value="Clavaminate synthase-like"/>
    <property type="match status" value="1"/>
</dbReference>
<dbReference type="SUPFAM" id="SSF53335">
    <property type="entry name" value="S-adenosyl-L-methionine-dependent methyltransferases"/>
    <property type="match status" value="1"/>
</dbReference>
<keyword evidence="3" id="KW-0489">Methyltransferase</keyword>
<dbReference type="Gene3D" id="3.40.50.150">
    <property type="entry name" value="Vaccinia Virus protein VP39"/>
    <property type="match status" value="1"/>
</dbReference>
<organism evidence="3 4">
    <name type="scientific">Acinetobacter radioresistens</name>
    <dbReference type="NCBI Taxonomy" id="40216"/>
    <lineage>
        <taxon>Bacteria</taxon>
        <taxon>Pseudomonadati</taxon>
        <taxon>Pseudomonadota</taxon>
        <taxon>Gammaproteobacteria</taxon>
        <taxon>Moraxellales</taxon>
        <taxon>Moraxellaceae</taxon>
        <taxon>Acinetobacter</taxon>
    </lineage>
</organism>
<dbReference type="InterPro" id="IPR004537">
    <property type="entry name" value="Tellurite-R_MeTrfase_TehB"/>
</dbReference>
<feature type="domain" description="Tellurite resistance methyltransferase TehB-like" evidence="1">
    <location>
        <begin position="90"/>
        <end position="284"/>
    </location>
</feature>
<evidence type="ECO:0000313" key="3">
    <source>
        <dbReference type="EMBL" id="TNX92420.1"/>
    </source>
</evidence>
<dbReference type="CDD" id="cd02440">
    <property type="entry name" value="AdoMet_MTases"/>
    <property type="match status" value="1"/>
</dbReference>
<dbReference type="RefSeq" id="WP_017400602.1">
    <property type="nucleotide sequence ID" value="NZ_CP027365.1"/>
</dbReference>
<dbReference type="Proteomes" id="UP000314285">
    <property type="component" value="Unassembled WGS sequence"/>
</dbReference>
<dbReference type="AlphaFoldDB" id="A0A8H2K5E0"/>
<dbReference type="NCBIfam" id="TIGR00477">
    <property type="entry name" value="tehB"/>
    <property type="match status" value="1"/>
</dbReference>
<evidence type="ECO:0000313" key="4">
    <source>
        <dbReference type="Proteomes" id="UP000314285"/>
    </source>
</evidence>
<dbReference type="GO" id="GO:0005737">
    <property type="term" value="C:cytoplasm"/>
    <property type="evidence" value="ECO:0007669"/>
    <property type="project" value="InterPro"/>
</dbReference>
<dbReference type="GO" id="GO:0046690">
    <property type="term" value="P:response to tellurium ion"/>
    <property type="evidence" value="ECO:0007669"/>
    <property type="project" value="InterPro"/>
</dbReference>
<reference evidence="3 4" key="1">
    <citation type="submission" date="2019-06" db="EMBL/GenBank/DDBJ databases">
        <title>Genome of Acinetobacter radioresistens APH1, a phenol degrading strain.</title>
        <authorList>
            <person name="Liu Y."/>
        </authorList>
    </citation>
    <scope>NUCLEOTIDE SEQUENCE [LARGE SCALE GENOMIC DNA]</scope>
    <source>
        <strain evidence="3 4">APH1</strain>
    </source>
</reference>
<dbReference type="GO" id="GO:0008757">
    <property type="term" value="F:S-adenosylmethionine-dependent methyltransferase activity"/>
    <property type="evidence" value="ECO:0007669"/>
    <property type="project" value="InterPro"/>
</dbReference>
<dbReference type="Pfam" id="PF09313">
    <property type="entry name" value="TehB-like"/>
    <property type="match status" value="1"/>
</dbReference>
<dbReference type="PIRSF" id="PIRSF005215">
    <property type="entry name" value="TehB"/>
    <property type="match status" value="1"/>
</dbReference>
<gene>
    <name evidence="3" type="primary">tehB</name>
    <name evidence="3" type="ORF">FHY67_06595</name>
</gene>
<dbReference type="NCBIfam" id="NF008405">
    <property type="entry name" value="PRK11207.1"/>
    <property type="match status" value="1"/>
</dbReference>
<dbReference type="InterPro" id="IPR029063">
    <property type="entry name" value="SAM-dependent_MTases_sf"/>
</dbReference>
<keyword evidence="3" id="KW-0808">Transferase</keyword>
<dbReference type="InterPro" id="IPR015392">
    <property type="entry name" value="TehB/YeaR-like_dom"/>
</dbReference>
<proteinExistence type="predicted"/>
<comment type="caution">
    <text evidence="3">The sequence shown here is derived from an EMBL/GenBank/DDBJ whole genome shotgun (WGS) entry which is preliminary data.</text>
</comment>